<dbReference type="InterPro" id="IPR012479">
    <property type="entry name" value="SAP30BP"/>
</dbReference>
<feature type="compositionally biased region" description="Acidic residues" evidence="1">
    <location>
        <begin position="118"/>
        <end position="147"/>
    </location>
</feature>
<sequence length="353" mass="38698">MSSRNSALASLTATYTDSENEGDRRTDDESEQSEGGSSSVSQIRSRQPTPLREASENSGTPGGQQANQINNSSNSNSGKPGEPSASSETTTAAAASAASTKPKRKKALRLVSYIDDTIVSDEENNSPERDDDDDDDEEEDETMEEPAAEQPPEETPAPQKPDRSKQYGFSLPPEPKGKCSQELQDKIAALYERMKNSNMDTNRIIQERKEFRNPSIYEKLIHFCDINELGTNYPPEFFDPFQWGKESYYEELAKAQKIEMEKVEKARKEATKTEIQTGVKRMDPEESKKRKSKWDQPGVLGAAPGMLGAAAPVTVVNVLKPGGIIQQPLTTTATGTKGTVISAFGSLPKKPKV</sequence>
<name>A0A2M4BSF1_9DIPT</name>
<feature type="compositionally biased region" description="Polar residues" evidence="1">
    <location>
        <begin position="56"/>
        <end position="69"/>
    </location>
</feature>
<evidence type="ECO:0000256" key="1">
    <source>
        <dbReference type="SAM" id="MobiDB-lite"/>
    </source>
</evidence>
<feature type="compositionally biased region" description="Low complexity" evidence="1">
    <location>
        <begin position="33"/>
        <end position="47"/>
    </location>
</feature>
<evidence type="ECO:0000313" key="2">
    <source>
        <dbReference type="EMBL" id="MBW56016.1"/>
    </source>
</evidence>
<dbReference type="EMBL" id="GGFJ01006875">
    <property type="protein sequence ID" value="MBW56016.1"/>
    <property type="molecule type" value="Transcribed_RNA"/>
</dbReference>
<dbReference type="GO" id="GO:0006355">
    <property type="term" value="P:regulation of DNA-templated transcription"/>
    <property type="evidence" value="ECO:0007669"/>
    <property type="project" value="InterPro"/>
</dbReference>
<proteinExistence type="predicted"/>
<protein>
    <submittedName>
        <fullName evidence="2">Putative transcriptional regulator protein hcngp</fullName>
    </submittedName>
</protein>
<reference evidence="2" key="1">
    <citation type="submission" date="2018-01" db="EMBL/GenBank/DDBJ databases">
        <title>An insight into the sialome of Amazonian anophelines.</title>
        <authorList>
            <person name="Ribeiro J.M."/>
            <person name="Scarpassa V."/>
            <person name="Calvo E."/>
        </authorList>
    </citation>
    <scope>NUCLEOTIDE SEQUENCE</scope>
    <source>
        <tissue evidence="2">Salivary glands</tissue>
    </source>
</reference>
<dbReference type="Pfam" id="PF07818">
    <property type="entry name" value="HCNGP"/>
    <property type="match status" value="1"/>
</dbReference>
<dbReference type="PANTHER" id="PTHR13464">
    <property type="entry name" value="TRANSCRIPTIONAL REGULATOR PROTEIN HCNGP"/>
    <property type="match status" value="1"/>
</dbReference>
<dbReference type="AlphaFoldDB" id="A0A2M4BSF1"/>
<dbReference type="PANTHER" id="PTHR13464:SF0">
    <property type="entry name" value="SAP30-BINDING PROTEIN"/>
    <property type="match status" value="1"/>
</dbReference>
<organism evidence="2">
    <name type="scientific">Anopheles marajoara</name>
    <dbReference type="NCBI Taxonomy" id="58244"/>
    <lineage>
        <taxon>Eukaryota</taxon>
        <taxon>Metazoa</taxon>
        <taxon>Ecdysozoa</taxon>
        <taxon>Arthropoda</taxon>
        <taxon>Hexapoda</taxon>
        <taxon>Insecta</taxon>
        <taxon>Pterygota</taxon>
        <taxon>Neoptera</taxon>
        <taxon>Endopterygota</taxon>
        <taxon>Diptera</taxon>
        <taxon>Nematocera</taxon>
        <taxon>Culicoidea</taxon>
        <taxon>Culicidae</taxon>
        <taxon>Anophelinae</taxon>
        <taxon>Anopheles</taxon>
    </lineage>
</organism>
<dbReference type="GO" id="GO:0005634">
    <property type="term" value="C:nucleus"/>
    <property type="evidence" value="ECO:0007669"/>
    <property type="project" value="TreeGrafter"/>
</dbReference>
<feature type="compositionally biased region" description="Polar residues" evidence="1">
    <location>
        <begin position="1"/>
        <end position="17"/>
    </location>
</feature>
<accession>A0A2M4BSF1</accession>
<feature type="region of interest" description="Disordered" evidence="1">
    <location>
        <begin position="274"/>
        <end position="297"/>
    </location>
</feature>
<feature type="compositionally biased region" description="Low complexity" evidence="1">
    <location>
        <begin position="84"/>
        <end position="100"/>
    </location>
</feature>
<feature type="region of interest" description="Disordered" evidence="1">
    <location>
        <begin position="1"/>
        <end position="181"/>
    </location>
</feature>